<accession>A0A267H6H6</accession>
<dbReference type="Proteomes" id="UP000215902">
    <property type="component" value="Unassembled WGS sequence"/>
</dbReference>
<gene>
    <name evidence="1" type="ORF">BOX15_Mlig020408g1</name>
</gene>
<feature type="non-terminal residue" evidence="1">
    <location>
        <position position="1"/>
    </location>
</feature>
<dbReference type="EMBL" id="NIVC01000020">
    <property type="protein sequence ID" value="PAA93888.1"/>
    <property type="molecule type" value="Genomic_DNA"/>
</dbReference>
<organism evidence="1 2">
    <name type="scientific">Macrostomum lignano</name>
    <dbReference type="NCBI Taxonomy" id="282301"/>
    <lineage>
        <taxon>Eukaryota</taxon>
        <taxon>Metazoa</taxon>
        <taxon>Spiralia</taxon>
        <taxon>Lophotrochozoa</taxon>
        <taxon>Platyhelminthes</taxon>
        <taxon>Rhabditophora</taxon>
        <taxon>Macrostomorpha</taxon>
        <taxon>Macrostomida</taxon>
        <taxon>Macrostomidae</taxon>
        <taxon>Macrostomum</taxon>
    </lineage>
</organism>
<dbReference type="AlphaFoldDB" id="A0A267H6H6"/>
<name>A0A267H6H6_9PLAT</name>
<keyword evidence="2" id="KW-1185">Reference proteome</keyword>
<evidence type="ECO:0000313" key="2">
    <source>
        <dbReference type="Proteomes" id="UP000215902"/>
    </source>
</evidence>
<reference evidence="1 2" key="1">
    <citation type="submission" date="2017-06" db="EMBL/GenBank/DDBJ databases">
        <title>A platform for efficient transgenesis in Macrostomum lignano, a flatworm model organism for stem cell research.</title>
        <authorList>
            <person name="Berezikov E."/>
        </authorList>
    </citation>
    <scope>NUCLEOTIDE SEQUENCE [LARGE SCALE GENOMIC DNA]</scope>
    <source>
        <strain evidence="1">DV1</strain>
        <tissue evidence="1">Whole organism</tissue>
    </source>
</reference>
<comment type="caution">
    <text evidence="1">The sequence shown here is derived from an EMBL/GenBank/DDBJ whole genome shotgun (WGS) entry which is preliminary data.</text>
</comment>
<sequence>LSLLKPTQVAPLRLTARVCSTALTCSSYTMYRQYQNSVKAAAAAEPSPPATKCSHPEDRVRFHMVRDGCYDHGQYDYSFAAECKDCQLIFATGQSLNGDIQLKRIRGEQDWFRQRRISDTDFYFQGWLEMFKIDYDEVSELPES</sequence>
<proteinExistence type="predicted"/>
<protein>
    <submittedName>
        <fullName evidence="1">Uncharacterized protein</fullName>
    </submittedName>
</protein>
<evidence type="ECO:0000313" key="1">
    <source>
        <dbReference type="EMBL" id="PAA93888.1"/>
    </source>
</evidence>